<evidence type="ECO:0000313" key="1">
    <source>
        <dbReference type="EMBL" id="RSL97119.1"/>
    </source>
</evidence>
<dbReference type="EMBL" id="NIZV01000262">
    <property type="protein sequence ID" value="RSL97119.1"/>
    <property type="molecule type" value="Genomic_DNA"/>
</dbReference>
<organism evidence="1 2">
    <name type="scientific">Fusarium ambrosium</name>
    <dbReference type="NCBI Taxonomy" id="131363"/>
    <lineage>
        <taxon>Eukaryota</taxon>
        <taxon>Fungi</taxon>
        <taxon>Dikarya</taxon>
        <taxon>Ascomycota</taxon>
        <taxon>Pezizomycotina</taxon>
        <taxon>Sordariomycetes</taxon>
        <taxon>Hypocreomycetidae</taxon>
        <taxon>Hypocreales</taxon>
        <taxon>Nectriaceae</taxon>
        <taxon>Fusarium</taxon>
        <taxon>Fusarium solani species complex</taxon>
    </lineage>
</organism>
<gene>
    <name evidence="1" type="ORF">CDV31_013187</name>
</gene>
<dbReference type="Proteomes" id="UP000288429">
    <property type="component" value="Unassembled WGS sequence"/>
</dbReference>
<evidence type="ECO:0000313" key="2">
    <source>
        <dbReference type="Proteomes" id="UP000288429"/>
    </source>
</evidence>
<sequence length="378" mass="43383">MSAPMSLPSSPGRSLPLEQIGTISTDDYFQSLPTELRIAIIHRCHSAIDIEALIFASPAMLACFEENRNRCLQGVAERLKYQIQSDSVLSLALLAGRLRHVREKYQGCSREVPRSKIQQVLKEEIDPEGWENNLIALCHLTPLFHNGKEFVSQTGPQVPSMSLSTPPDMQLHTSYFIISMMQGFEEYRVMWEKEGLEAYFRFDGYCNALFYGQEPLFKESSAIEEQFFRFSGIGDNRTEALVVFCKIMKNIFLGPCELEEGWGPYLLRLTNPGHEGPRRNWTTKEMKRYFPLAILETQGERDVTSWENDIFRRLECIEKHVHRLCGDDTYTGVIGRPPSAMGFPAALHMCQSLPKYLPPFQFCTFLVFCMGRCRWMAD</sequence>
<protein>
    <submittedName>
        <fullName evidence="1">Uncharacterized protein</fullName>
    </submittedName>
</protein>
<dbReference type="AlphaFoldDB" id="A0A428T513"/>
<reference evidence="1 2" key="1">
    <citation type="submission" date="2017-06" db="EMBL/GenBank/DDBJ databases">
        <title>Cmopartive genomic analysis of Ambrosia Fusariam Clade fungi.</title>
        <authorList>
            <person name="Stajich J.E."/>
            <person name="Carrillo J."/>
            <person name="Kijimoto T."/>
            <person name="Eskalen A."/>
            <person name="O'Donnell K."/>
            <person name="Kasson M."/>
        </authorList>
    </citation>
    <scope>NUCLEOTIDE SEQUENCE [LARGE SCALE GENOMIC DNA]</scope>
    <source>
        <strain evidence="1 2">NRRL 20438</strain>
    </source>
</reference>
<accession>A0A428T513</accession>
<name>A0A428T513_9HYPO</name>
<comment type="caution">
    <text evidence="1">The sequence shown here is derived from an EMBL/GenBank/DDBJ whole genome shotgun (WGS) entry which is preliminary data.</text>
</comment>
<keyword evidence="2" id="KW-1185">Reference proteome</keyword>
<proteinExistence type="predicted"/>